<feature type="region of interest" description="Disordered" evidence="12">
    <location>
        <begin position="2085"/>
        <end position="2140"/>
    </location>
</feature>
<dbReference type="FunFam" id="2.120.10.30:FF:000241">
    <property type="entry name" value="Low-density lipoprotein receptor-related protein 6"/>
    <property type="match status" value="5"/>
</dbReference>
<feature type="disulfide bond" evidence="10">
    <location>
        <begin position="1819"/>
        <end position="1834"/>
    </location>
</feature>
<keyword evidence="13" id="KW-1133">Transmembrane helix</keyword>
<feature type="repeat" description="LDL-receptor class B" evidence="11">
    <location>
        <begin position="1255"/>
        <end position="1297"/>
    </location>
</feature>
<evidence type="ECO:0000256" key="4">
    <source>
        <dbReference type="ARBA" id="ARBA00022729"/>
    </source>
</evidence>
<dbReference type="PROSITE" id="PS01209">
    <property type="entry name" value="LDLRA_1"/>
    <property type="match status" value="1"/>
</dbReference>
<dbReference type="InterPro" id="IPR009030">
    <property type="entry name" value="Growth_fac_rcpt_cys_sf"/>
</dbReference>
<feature type="compositionally biased region" description="Polar residues" evidence="12">
    <location>
        <begin position="1951"/>
        <end position="1966"/>
    </location>
</feature>
<feature type="domain" description="EGF-like" evidence="14">
    <location>
        <begin position="1086"/>
        <end position="1124"/>
    </location>
</feature>
<feature type="repeat" description="LDL-receptor class B" evidence="11">
    <location>
        <begin position="647"/>
        <end position="692"/>
    </location>
</feature>
<dbReference type="SUPFAM" id="SSF57196">
    <property type="entry name" value="EGF/Laminin"/>
    <property type="match status" value="1"/>
</dbReference>
<dbReference type="SUPFAM" id="SSF63825">
    <property type="entry name" value="YWTD domain"/>
    <property type="match status" value="7"/>
</dbReference>
<evidence type="ECO:0000256" key="1">
    <source>
        <dbReference type="ARBA" id="ARBA00004167"/>
    </source>
</evidence>
<dbReference type="GO" id="GO:0016020">
    <property type="term" value="C:membrane"/>
    <property type="evidence" value="ECO:0007669"/>
    <property type="project" value="UniProtKB-SubCell"/>
</dbReference>
<evidence type="ECO:0000256" key="10">
    <source>
        <dbReference type="PROSITE-ProRule" id="PRU00124"/>
    </source>
</evidence>
<feature type="compositionally biased region" description="Basic residues" evidence="12">
    <location>
        <begin position="2042"/>
        <end position="2051"/>
    </location>
</feature>
<dbReference type="Pfam" id="PF14670">
    <property type="entry name" value="FXa_inhibition"/>
    <property type="match status" value="4"/>
</dbReference>
<dbReference type="InterPro" id="IPR002172">
    <property type="entry name" value="LDrepeatLR_classA_rpt"/>
</dbReference>
<dbReference type="Pfam" id="PF00058">
    <property type="entry name" value="Ldl_recept_b"/>
    <property type="match status" value="16"/>
</dbReference>
<dbReference type="PANTHER" id="PTHR46513">
    <property type="entry name" value="VITELLOGENIN RECEPTOR-LIKE PROTEIN-RELATED-RELATED"/>
    <property type="match status" value="1"/>
</dbReference>
<dbReference type="Proteomes" id="UP000759131">
    <property type="component" value="Unassembled WGS sequence"/>
</dbReference>
<feature type="repeat" description="LDL-receptor class B" evidence="11">
    <location>
        <begin position="222"/>
        <end position="264"/>
    </location>
</feature>
<feature type="repeat" description="LDL-receptor class B" evidence="11">
    <location>
        <begin position="870"/>
        <end position="912"/>
    </location>
</feature>
<feature type="compositionally biased region" description="Polar residues" evidence="12">
    <location>
        <begin position="1987"/>
        <end position="2000"/>
    </location>
</feature>
<dbReference type="GO" id="GO:0006897">
    <property type="term" value="P:endocytosis"/>
    <property type="evidence" value="ECO:0007669"/>
    <property type="project" value="UniProtKB-KW"/>
</dbReference>
<feature type="region of interest" description="Disordered" evidence="12">
    <location>
        <begin position="1984"/>
        <end position="2073"/>
    </location>
</feature>
<feature type="repeat" description="LDL-receptor class B" evidence="11">
    <location>
        <begin position="1618"/>
        <end position="1660"/>
    </location>
</feature>
<dbReference type="PANTHER" id="PTHR46513:SF41">
    <property type="entry name" value="LOW-DENSITY LIPOPROTEIN RECEPTOR-RELATED PROTEIN"/>
    <property type="match status" value="1"/>
</dbReference>
<keyword evidence="6 13" id="KW-0472">Membrane</keyword>
<dbReference type="CDD" id="cd00112">
    <property type="entry name" value="LDLa"/>
    <property type="match status" value="3"/>
</dbReference>
<feature type="repeat" description="LDL-receptor class B" evidence="11">
    <location>
        <begin position="488"/>
        <end position="530"/>
    </location>
</feature>
<evidence type="ECO:0000256" key="11">
    <source>
        <dbReference type="PROSITE-ProRule" id="PRU00461"/>
    </source>
</evidence>
<feature type="compositionally biased region" description="Polar residues" evidence="12">
    <location>
        <begin position="2011"/>
        <end position="2021"/>
    </location>
</feature>
<comment type="subcellular location">
    <subcellularLocation>
        <location evidence="1">Membrane</location>
        <topology evidence="1">Single-pass membrane protein</topology>
    </subcellularLocation>
</comment>
<gene>
    <name evidence="15" type="ORF">OSB1V03_LOCUS3321</name>
</gene>
<dbReference type="SUPFAM" id="SSF57424">
    <property type="entry name" value="LDL receptor-like module"/>
    <property type="match status" value="2"/>
</dbReference>
<feature type="repeat" description="LDL-receptor class B" evidence="11">
    <location>
        <begin position="265"/>
        <end position="310"/>
    </location>
</feature>
<protein>
    <recommendedName>
        <fullName evidence="14">EGF-like domain-containing protein</fullName>
    </recommendedName>
</protein>
<dbReference type="InterPro" id="IPR011042">
    <property type="entry name" value="6-blade_b-propeller_TolB-like"/>
</dbReference>
<evidence type="ECO:0000256" key="13">
    <source>
        <dbReference type="SAM" id="Phobius"/>
    </source>
</evidence>
<dbReference type="FunFam" id="2.120.10.30:FF:000001">
    <property type="entry name" value="Low-density lipoprotein receptor-related protein 6"/>
    <property type="match status" value="1"/>
</dbReference>
<feature type="repeat" description="LDL-receptor class B" evidence="11">
    <location>
        <begin position="130"/>
        <end position="176"/>
    </location>
</feature>
<dbReference type="InterPro" id="IPR023415">
    <property type="entry name" value="LDLR_class-A_CS"/>
</dbReference>
<keyword evidence="3" id="KW-0254">Endocytosis</keyword>
<feature type="repeat" description="LDL-receptor class B" evidence="11">
    <location>
        <begin position="604"/>
        <end position="646"/>
    </location>
</feature>
<keyword evidence="8" id="KW-0675">Receptor</keyword>
<feature type="domain" description="EGF-like" evidence="14">
    <location>
        <begin position="401"/>
        <end position="440"/>
    </location>
</feature>
<keyword evidence="13" id="KW-0812">Transmembrane</keyword>
<feature type="region of interest" description="Disordered" evidence="12">
    <location>
        <begin position="1937"/>
        <end position="1966"/>
    </location>
</feature>
<keyword evidence="7 10" id="KW-1015">Disulfide bond</keyword>
<feature type="domain" description="EGF-like" evidence="14">
    <location>
        <begin position="1710"/>
        <end position="1749"/>
    </location>
</feature>
<evidence type="ECO:0000256" key="8">
    <source>
        <dbReference type="ARBA" id="ARBA00023170"/>
    </source>
</evidence>
<evidence type="ECO:0000256" key="2">
    <source>
        <dbReference type="ARBA" id="ARBA00022536"/>
    </source>
</evidence>
<feature type="repeat" description="LDL-receptor class B" evidence="11">
    <location>
        <begin position="913"/>
        <end position="955"/>
    </location>
</feature>
<dbReference type="InterPro" id="IPR050778">
    <property type="entry name" value="Cueball_EGF_LRP_Nidogen"/>
</dbReference>
<feature type="domain" description="EGF-like" evidence="14">
    <location>
        <begin position="783"/>
        <end position="822"/>
    </location>
</feature>
<feature type="repeat" description="LDL-receptor class B" evidence="11">
    <location>
        <begin position="1574"/>
        <end position="1617"/>
    </location>
</feature>
<accession>A0A7R9KH79</accession>
<keyword evidence="2" id="KW-0245">EGF-like domain</keyword>
<evidence type="ECO:0000313" key="16">
    <source>
        <dbReference type="Proteomes" id="UP000759131"/>
    </source>
</evidence>
<organism evidence="15">
    <name type="scientific">Medioppia subpectinata</name>
    <dbReference type="NCBI Taxonomy" id="1979941"/>
    <lineage>
        <taxon>Eukaryota</taxon>
        <taxon>Metazoa</taxon>
        <taxon>Ecdysozoa</taxon>
        <taxon>Arthropoda</taxon>
        <taxon>Chelicerata</taxon>
        <taxon>Arachnida</taxon>
        <taxon>Acari</taxon>
        <taxon>Acariformes</taxon>
        <taxon>Sarcoptiformes</taxon>
        <taxon>Oribatida</taxon>
        <taxon>Brachypylina</taxon>
        <taxon>Oppioidea</taxon>
        <taxon>Oppiidae</taxon>
        <taxon>Medioppia</taxon>
    </lineage>
</organism>
<feature type="repeat" description="LDL-receptor class B" evidence="11">
    <location>
        <begin position="693"/>
        <end position="735"/>
    </location>
</feature>
<dbReference type="Gene3D" id="2.120.10.30">
    <property type="entry name" value="TolB, C-terminal domain"/>
    <property type="match status" value="7"/>
</dbReference>
<feature type="repeat" description="LDL-receptor class B" evidence="11">
    <location>
        <begin position="531"/>
        <end position="573"/>
    </location>
</feature>
<evidence type="ECO:0000256" key="5">
    <source>
        <dbReference type="ARBA" id="ARBA00022737"/>
    </source>
</evidence>
<feature type="repeat" description="LDL-receptor class B" evidence="11">
    <location>
        <begin position="1531"/>
        <end position="1573"/>
    </location>
</feature>
<evidence type="ECO:0000256" key="12">
    <source>
        <dbReference type="SAM" id="MobiDB-lite"/>
    </source>
</evidence>
<dbReference type="Pfam" id="PF00057">
    <property type="entry name" value="Ldl_recept_a"/>
    <property type="match status" value="2"/>
</dbReference>
<keyword evidence="16" id="KW-1185">Reference proteome</keyword>
<dbReference type="PROSITE" id="PS51120">
    <property type="entry name" value="LDLRB"/>
    <property type="match status" value="19"/>
</dbReference>
<evidence type="ECO:0000256" key="6">
    <source>
        <dbReference type="ARBA" id="ARBA00023136"/>
    </source>
</evidence>
<comment type="caution">
    <text evidence="10">Lacks conserved residue(s) required for the propagation of feature annotation.</text>
</comment>
<dbReference type="PROSITE" id="PS50068">
    <property type="entry name" value="LDLRA_2"/>
    <property type="match status" value="3"/>
</dbReference>
<evidence type="ECO:0000256" key="9">
    <source>
        <dbReference type="ARBA" id="ARBA00023180"/>
    </source>
</evidence>
<evidence type="ECO:0000256" key="3">
    <source>
        <dbReference type="ARBA" id="ARBA00022583"/>
    </source>
</evidence>
<sequence length="2140" mass="240734">MLSHQMVTTIVPTMGATSDDNDGCHCLRQTSIDGIDSANESDSSDIFIVCQSERHPFSQFRQSKTQRIDYYEPLGRGGGSRSGVTRPTYLLFANRKDIRLVNSDNQRPNASIIMNHLEEAAALDYYFKDSIIFWADIGLEMIKGIKINGSVSQDKAFTIIQTGIISPDGLACDWLTRKLYWTDSETNRIEVSRFDGTDRKAFTIIQTGIISPDGLACDWLTRKLYWTDSETNRIEVSRFDGTDRKVLFWKDLDQPRAIALAPADGLMFWTDWGEVPKIERASMDGEPMTRSIVVKDNIYWPNGLTIDYEAKRLYWADAKLKFISSMDFSGSNRKVVVNGNFPHPFAITMLADTIYWTDWSTRAIHSFNKNTGHRRKILSGQLSPMDIHVYSASRQLSSETPCDHDNGGCSNLCLLSTNSPFYSCGCPTGVRLLPDLKTCATSAEEILLLARRVDIRRISLDTSDHTDVVLPLKHIKHAIAVDFDPTDKKIYWTDDDVHVIRRAFLNGSQQEDIVSTEVHHPDGIAIDWIARNIYWTDTGTDRIEVARLDGTNRKILLTEGLDEPRAIVVHPIDGTDWGSGAKIERVKTRPLQSSKRALYHPTVSLLYWTDSETNRIEVSRFDGTDRKVLFWKDLDQPRAIALAPADGLMFWTDWGEVPKIERASMDGEPMTRSIVVKDNIYWPNGLTIDYEAKRLYWADAKLKFISSMDFSGSNRKVVVNGNFPHPFAITMLADTIYWTDWSTRAIHSFNKNTGHRRKILSGQLSPMDIHVYSASRQLSSETPCDHDNGGCSNLCLLSTNSPFYSCGCPTGVRLLPDLKTCATSAEEILLLARRVDIRRISLDTSDHTDVVLPLKHIKHAIAVDFDPTDKKIYWTDDDVHVIRRAFLNGSQQEDIVSTEVHHPDGIAIDWIARNIYWTDTGTDRIEVARLDGTNRKILLTEGLDEPRAVVVHPIDGTDWGSGAKIERAALDGTQRSVVISTGLGWPNGLAIDYELSKIYWSDAKTDKIEKSNFDGSERTVIVSDQLPHVFGFTLLNDYVYWSDWQRRSVERVHKITGEQRETIIDQLPDLMGLKAVAVNRIIGTNPCSVNNGNCSHLCLYKPKQPNVCACPMGYELASDMHTCIVPEAFLLFSRKADIRRISLESHNLDFIPIAGIHEITSFDYHLTDNRIYWTDVKLKTISRSFMNGSNIEHIIEFGLESPVSLAVDWIAHNLYWTDTASNRIEVSRLDGSNRKTLIWKDLDNPHSIALNPSEGLMFWSDWGAIEKIERSALDGTLRQVIVTKAGRATSLTIDYKGRLLYWIDTYADKIMSSELDGTNPSDVIKSDPNNPFKPRGLTLYQDFIYWSNGVENTIERANKSNLLDSSVIQTKLDSVVDANVDLIIYHNSRQSGWNPCAVNNGGCDHLCLALPGNNQRAFTHSCLCSSHYVLNDDNKTCLAPQNFLLYSQRNTITRLAMDSVTDAPDITLPIHNLKNVKALAYDPYDHVVIWIDSRTHAIKKANINGTGTAIILPNPHDSNAPYDLEVDPYSRLIFWSCSHTNSINVTRLDGQYVGAIVSDGLERPRSLALHYIKGYLFWVNAVSPPKIERTYLFGLTRKSIIETNLEEVSALAVDNEVDLIYWSESAHQTIECSSLEGEDRRVIVESNVLHPLSIAVNDNYLYLIEREQKVIERVNKLAQNGQKQTVYNRIPQLTDIISVSKMSINSTALACLSENGGCSHLCLIRHNDSVHKCGCPMSMVLSNDDHTCVTPPHCSSDQFACLTGKVNCIPNIWRCDGQPECDDKSDELNCAKCSDSEFMCPRTNGDVSKAQCLDNTVLCDGVPHCMDGYDELCCGLEEFKCKTGRNCLTLFQLCDNKKDCIDGSDESEESCQHRRDRMPLELSNQTPVRPTYHVVIVVTICVLLVMAIIAYQWRRKAQTYEEKDFGANDMLMSAQRPLNPQPNDLRVNPLLPSSESTNGKRFPTNANFNVCPTLQQSSDPLYERNITGASSTSSSVNNYPKETLNPPPSPVTDQSQCNFEGSSCGSSSIAHSRSSRNAILPNRHKKNRWMRTRGPPPTPCSTDVYEDSEPSPIKYTAYYDNSQAELSYDSDPYPPPPTPRSHYFSDLSGPPSPVTERSYNNPYPPPPSPVPELDTHDPIT</sequence>
<name>A0A7R9KH79_9ACAR</name>
<feature type="repeat" description="LDL-receptor class B" evidence="11">
    <location>
        <begin position="1169"/>
        <end position="1211"/>
    </location>
</feature>
<dbReference type="InterPro" id="IPR000742">
    <property type="entry name" value="EGF"/>
</dbReference>
<dbReference type="OrthoDB" id="72419at2759"/>
<keyword evidence="5" id="KW-0677">Repeat</keyword>
<keyword evidence="9" id="KW-0325">Glycoprotein</keyword>
<proteinExistence type="predicted"/>
<feature type="repeat" description="LDL-receptor class B" evidence="11">
    <location>
        <begin position="177"/>
        <end position="221"/>
    </location>
</feature>
<keyword evidence="4" id="KW-0732">Signal</keyword>
<evidence type="ECO:0000259" key="14">
    <source>
        <dbReference type="SMART" id="SM00181"/>
    </source>
</evidence>
<reference evidence="15" key="1">
    <citation type="submission" date="2020-11" db="EMBL/GenBank/DDBJ databases">
        <authorList>
            <person name="Tran Van P."/>
        </authorList>
    </citation>
    <scope>NUCLEOTIDE SEQUENCE</scope>
</reference>
<dbReference type="EMBL" id="OC855902">
    <property type="protein sequence ID" value="CAD7622858.1"/>
    <property type="molecule type" value="Genomic_DNA"/>
</dbReference>
<feature type="compositionally biased region" description="Low complexity" evidence="12">
    <location>
        <begin position="2022"/>
        <end position="2032"/>
    </location>
</feature>
<feature type="domain" description="EGF-like" evidence="14">
    <location>
        <begin position="1395"/>
        <end position="1438"/>
    </location>
</feature>
<dbReference type="SUPFAM" id="SSF57184">
    <property type="entry name" value="Growth factor receptor domain"/>
    <property type="match status" value="1"/>
</dbReference>
<evidence type="ECO:0000256" key="7">
    <source>
        <dbReference type="ARBA" id="ARBA00023157"/>
    </source>
</evidence>
<dbReference type="SMART" id="SM00181">
    <property type="entry name" value="EGF"/>
    <property type="match status" value="5"/>
</dbReference>
<dbReference type="SMART" id="SM00135">
    <property type="entry name" value="LY"/>
    <property type="match status" value="28"/>
</dbReference>
<dbReference type="Gene3D" id="4.10.400.10">
    <property type="entry name" value="Low-density Lipoprotein Receptor"/>
    <property type="match status" value="3"/>
</dbReference>
<dbReference type="InterPro" id="IPR000033">
    <property type="entry name" value="LDLR_classB_rpt"/>
</dbReference>
<evidence type="ECO:0000313" key="15">
    <source>
        <dbReference type="EMBL" id="CAD7622858.1"/>
    </source>
</evidence>
<feature type="repeat" description="LDL-receptor class B" evidence="11">
    <location>
        <begin position="996"/>
        <end position="1038"/>
    </location>
</feature>
<feature type="disulfide bond" evidence="10">
    <location>
        <begin position="1775"/>
        <end position="1790"/>
    </location>
</feature>
<feature type="transmembrane region" description="Helical" evidence="13">
    <location>
        <begin position="1892"/>
        <end position="1913"/>
    </location>
</feature>
<dbReference type="PRINTS" id="PR00261">
    <property type="entry name" value="LDLRECEPTOR"/>
</dbReference>
<feature type="repeat" description="LDL-receptor class B" evidence="11">
    <location>
        <begin position="311"/>
        <end position="353"/>
    </location>
</feature>
<dbReference type="EMBL" id="CAJPIZ010001327">
    <property type="protein sequence ID" value="CAG2103288.1"/>
    <property type="molecule type" value="Genomic_DNA"/>
</dbReference>
<dbReference type="InterPro" id="IPR036055">
    <property type="entry name" value="LDL_receptor-like_sf"/>
</dbReference>
<dbReference type="SMART" id="SM00192">
    <property type="entry name" value="LDLa"/>
    <property type="match status" value="3"/>
</dbReference>
<feature type="repeat" description="LDL-receptor class B" evidence="11">
    <location>
        <begin position="1212"/>
        <end position="1254"/>
    </location>
</feature>